<dbReference type="SMART" id="SM00343">
    <property type="entry name" value="ZnF_C2HC"/>
    <property type="match status" value="1"/>
</dbReference>
<dbReference type="GO" id="GO:0006508">
    <property type="term" value="P:proteolysis"/>
    <property type="evidence" value="ECO:0007669"/>
    <property type="project" value="InterPro"/>
</dbReference>
<dbReference type="InterPro" id="IPR021109">
    <property type="entry name" value="Peptidase_aspartic_dom_sf"/>
</dbReference>
<dbReference type="InterPro" id="IPR001969">
    <property type="entry name" value="Aspartic_peptidase_AS"/>
</dbReference>
<dbReference type="GO" id="GO:0004190">
    <property type="term" value="F:aspartic-type endopeptidase activity"/>
    <property type="evidence" value="ECO:0007669"/>
    <property type="project" value="InterPro"/>
</dbReference>
<dbReference type="PANTHER" id="PTHR33223:SF6">
    <property type="entry name" value="CCHC-TYPE DOMAIN-CONTAINING PROTEIN"/>
    <property type="match status" value="1"/>
</dbReference>
<feature type="domain" description="CCHC-type" evidence="3">
    <location>
        <begin position="474"/>
        <end position="487"/>
    </location>
</feature>
<comment type="caution">
    <text evidence="4">The sequence shown here is derived from an EMBL/GenBank/DDBJ whole genome shotgun (WGS) entry which is preliminary data.</text>
</comment>
<dbReference type="PROSITE" id="PS00141">
    <property type="entry name" value="ASP_PROTEASE"/>
    <property type="match status" value="1"/>
</dbReference>
<sequence length="730" mass="81608">MPTSEERTGQREVTPSIFLDKDIATDAGLYRELNISRILSPIEWMTQSGIFRGLFKRLDDTLINLQTCFQRSLNKMSENMSEMNHEISGLTRCIHELTGGISQLSPIISGHFENQQQSGSPDGRFDTNRGGFSGDLNENHRISTEIHSRSFTNQHIPQSRNANTRAHDESIPVVNSQSNACNKVASIKISPFTGSERWDIWKKMFDRTAVVQGWTENEKLAQLLPRIQGSAGDFVHGQLSDDVANSYERLVQELESRYRVIETPKMFGAQFSNRRQKLNESVFEYAAELKRLYDKAHSNRDVQTRNEDLLRRFLDGLNDDEARFAVEFSKDPETIDQAVNQVINFQEAKRCVENRENNKANANNKGKKNKVAWAELDDSSDDEKAENLRNKKPRVRRNQNRPSKLVANSQSSGQRAITPTSSGDSENSLLKELSAKLENIEKSLQLSNKSDTGTSLRRVPYNKGNHGFRKEVICFKCNEKGHYARECGNATQNGSQINFDARRDNDFKAIPFTTARYSQNRPYQTPMNVPGNLGSALNPFDTANQSVNAQGTEATNSQGHLNLQRPNSMAGMRSSRKFSGQANAELDQNEKNTNGSQGHANVRRKVPKSDGVYVEGTVEGIKIIFTADTGSSITIVSEITYNKIPEQYKPKLVPSSTVANANGIPLQELGRAMFNLTIGDLSIYKELLVAKIEDEGLLGVDILQNRKGGAADILLSQGLIRLQGVDIPCV</sequence>
<name>A0AA89BV10_PINIB</name>
<keyword evidence="1" id="KW-0479">Metal-binding</keyword>
<dbReference type="Pfam" id="PF03732">
    <property type="entry name" value="Retrotrans_gag"/>
    <property type="match status" value="1"/>
</dbReference>
<feature type="region of interest" description="Disordered" evidence="2">
    <location>
        <begin position="112"/>
        <end position="137"/>
    </location>
</feature>
<dbReference type="AlphaFoldDB" id="A0AA89BV10"/>
<dbReference type="PANTHER" id="PTHR33223">
    <property type="entry name" value="CCHC-TYPE DOMAIN-CONTAINING PROTEIN"/>
    <property type="match status" value="1"/>
</dbReference>
<evidence type="ECO:0000259" key="3">
    <source>
        <dbReference type="PROSITE" id="PS50158"/>
    </source>
</evidence>
<feature type="region of interest" description="Disordered" evidence="2">
    <location>
        <begin position="356"/>
        <end position="427"/>
    </location>
</feature>
<feature type="compositionally biased region" description="Polar residues" evidence="2">
    <location>
        <begin position="552"/>
        <end position="567"/>
    </location>
</feature>
<dbReference type="SUPFAM" id="SSF57756">
    <property type="entry name" value="Retrovirus zinc finger-like domains"/>
    <property type="match status" value="1"/>
</dbReference>
<evidence type="ECO:0000313" key="4">
    <source>
        <dbReference type="EMBL" id="KAK3088365.1"/>
    </source>
</evidence>
<dbReference type="Proteomes" id="UP001186944">
    <property type="component" value="Unassembled WGS sequence"/>
</dbReference>
<dbReference type="GO" id="GO:0008270">
    <property type="term" value="F:zinc ion binding"/>
    <property type="evidence" value="ECO:0007669"/>
    <property type="project" value="UniProtKB-KW"/>
</dbReference>
<evidence type="ECO:0000313" key="5">
    <source>
        <dbReference type="Proteomes" id="UP001186944"/>
    </source>
</evidence>
<feature type="compositionally biased region" description="Acidic residues" evidence="2">
    <location>
        <begin position="375"/>
        <end position="384"/>
    </location>
</feature>
<accession>A0AA89BV10</accession>
<feature type="compositionally biased region" description="Polar residues" evidence="2">
    <location>
        <begin position="400"/>
        <end position="427"/>
    </location>
</feature>
<dbReference type="EMBL" id="VSWD01000011">
    <property type="protein sequence ID" value="KAK3088365.1"/>
    <property type="molecule type" value="Genomic_DNA"/>
</dbReference>
<feature type="compositionally biased region" description="Basic residues" evidence="2">
    <location>
        <begin position="390"/>
        <end position="399"/>
    </location>
</feature>
<keyword evidence="1" id="KW-0862">Zinc</keyword>
<dbReference type="Gene3D" id="2.40.70.10">
    <property type="entry name" value="Acid Proteases"/>
    <property type="match status" value="1"/>
</dbReference>
<dbReference type="PROSITE" id="PS50158">
    <property type="entry name" value="ZF_CCHC"/>
    <property type="match status" value="1"/>
</dbReference>
<keyword evidence="1" id="KW-0863">Zinc-finger</keyword>
<evidence type="ECO:0000256" key="2">
    <source>
        <dbReference type="SAM" id="MobiDB-lite"/>
    </source>
</evidence>
<reference evidence="4" key="1">
    <citation type="submission" date="2019-08" db="EMBL/GenBank/DDBJ databases">
        <title>The improved chromosome-level genome for the pearl oyster Pinctada fucata martensii using PacBio sequencing and Hi-C.</title>
        <authorList>
            <person name="Zheng Z."/>
        </authorList>
    </citation>
    <scope>NUCLEOTIDE SEQUENCE</scope>
    <source>
        <strain evidence="4">ZZ-2019</strain>
        <tissue evidence="4">Adductor muscle</tissue>
    </source>
</reference>
<dbReference type="InterPro" id="IPR005162">
    <property type="entry name" value="Retrotrans_gag_dom"/>
</dbReference>
<evidence type="ECO:0000256" key="1">
    <source>
        <dbReference type="PROSITE-ProRule" id="PRU00047"/>
    </source>
</evidence>
<gene>
    <name evidence="4" type="ORF">FSP39_018253</name>
</gene>
<dbReference type="InterPro" id="IPR001878">
    <property type="entry name" value="Znf_CCHC"/>
</dbReference>
<dbReference type="GO" id="GO:0003676">
    <property type="term" value="F:nucleic acid binding"/>
    <property type="evidence" value="ECO:0007669"/>
    <property type="project" value="InterPro"/>
</dbReference>
<dbReference type="Pfam" id="PF00098">
    <property type="entry name" value="zf-CCHC"/>
    <property type="match status" value="1"/>
</dbReference>
<protein>
    <recommendedName>
        <fullName evidence="3">CCHC-type domain-containing protein</fullName>
    </recommendedName>
</protein>
<dbReference type="SUPFAM" id="SSF50630">
    <property type="entry name" value="Acid proteases"/>
    <property type="match status" value="1"/>
</dbReference>
<dbReference type="Gene3D" id="4.10.60.10">
    <property type="entry name" value="Zinc finger, CCHC-type"/>
    <property type="match status" value="1"/>
</dbReference>
<organism evidence="4 5">
    <name type="scientific">Pinctada imbricata</name>
    <name type="common">Atlantic pearl-oyster</name>
    <name type="synonym">Pinctada martensii</name>
    <dbReference type="NCBI Taxonomy" id="66713"/>
    <lineage>
        <taxon>Eukaryota</taxon>
        <taxon>Metazoa</taxon>
        <taxon>Spiralia</taxon>
        <taxon>Lophotrochozoa</taxon>
        <taxon>Mollusca</taxon>
        <taxon>Bivalvia</taxon>
        <taxon>Autobranchia</taxon>
        <taxon>Pteriomorphia</taxon>
        <taxon>Pterioida</taxon>
        <taxon>Pterioidea</taxon>
        <taxon>Pteriidae</taxon>
        <taxon>Pinctada</taxon>
    </lineage>
</organism>
<proteinExistence type="predicted"/>
<keyword evidence="5" id="KW-1185">Reference proteome</keyword>
<dbReference type="InterPro" id="IPR036875">
    <property type="entry name" value="Znf_CCHC_sf"/>
</dbReference>
<feature type="region of interest" description="Disordered" evidence="2">
    <location>
        <begin position="552"/>
        <end position="603"/>
    </location>
</feature>